<dbReference type="Proteomes" id="UP000024635">
    <property type="component" value="Unassembled WGS sequence"/>
</dbReference>
<evidence type="ECO:0000313" key="2">
    <source>
        <dbReference type="Proteomes" id="UP000024635"/>
    </source>
</evidence>
<comment type="caution">
    <text evidence="1">The sequence shown here is derived from an EMBL/GenBank/DDBJ whole genome shotgun (WGS) entry which is preliminary data.</text>
</comment>
<evidence type="ECO:0000313" key="1">
    <source>
        <dbReference type="EMBL" id="EYC16469.1"/>
    </source>
</evidence>
<dbReference type="AlphaFoldDB" id="A0A016UM46"/>
<keyword evidence="2" id="KW-1185">Reference proteome</keyword>
<accession>A0A016UM46</accession>
<dbReference type="PANTHER" id="PTHR31063:SF3">
    <property type="entry name" value="ENHANCER OF POLYCOMB-LIKE PROTEIN"/>
    <property type="match status" value="1"/>
</dbReference>
<organism evidence="1 2">
    <name type="scientific">Ancylostoma ceylanicum</name>
    <dbReference type="NCBI Taxonomy" id="53326"/>
    <lineage>
        <taxon>Eukaryota</taxon>
        <taxon>Metazoa</taxon>
        <taxon>Ecdysozoa</taxon>
        <taxon>Nematoda</taxon>
        <taxon>Chromadorea</taxon>
        <taxon>Rhabditida</taxon>
        <taxon>Rhabditina</taxon>
        <taxon>Rhabditomorpha</taxon>
        <taxon>Strongyloidea</taxon>
        <taxon>Ancylostomatidae</taxon>
        <taxon>Ancylostomatinae</taxon>
        <taxon>Ancylostoma</taxon>
    </lineage>
</organism>
<proteinExistence type="predicted"/>
<dbReference type="EMBL" id="JARK01001369">
    <property type="protein sequence ID" value="EYC16469.1"/>
    <property type="molecule type" value="Genomic_DNA"/>
</dbReference>
<dbReference type="PANTHER" id="PTHR31063">
    <property type="entry name" value="PROTEIN CBG08668"/>
    <property type="match status" value="1"/>
</dbReference>
<dbReference type="OrthoDB" id="5877254at2759"/>
<protein>
    <submittedName>
        <fullName evidence="1">Uncharacterized protein</fullName>
    </submittedName>
</protein>
<sequence>MLISSTPTMSLDDLEGYENNCKRIAQKGSVRGKWKLRRNGKYNVFVTKTLYDPANTLSKREQRRLLADRSDGFCPDVPYSMNKQERWNKCASMAVALLRTQEARGAAASLKQQSSLGQQTMRFS</sequence>
<gene>
    <name evidence="1" type="primary">Acey_s0033.g2674</name>
    <name evidence="1" type="ORF">Y032_0033g2674</name>
</gene>
<reference evidence="2" key="1">
    <citation type="journal article" date="2015" name="Nat. Genet.">
        <title>The genome and transcriptome of the zoonotic hookworm Ancylostoma ceylanicum identify infection-specific gene families.</title>
        <authorList>
            <person name="Schwarz E.M."/>
            <person name="Hu Y."/>
            <person name="Antoshechkin I."/>
            <person name="Miller M.M."/>
            <person name="Sternberg P.W."/>
            <person name="Aroian R.V."/>
        </authorList>
    </citation>
    <scope>NUCLEOTIDE SEQUENCE</scope>
    <source>
        <strain evidence="2">HY135</strain>
    </source>
</reference>
<name>A0A016UM46_9BILA</name>